<dbReference type="PANTHER" id="PTHR42870">
    <property type="entry name" value="ACETYL-COA C-ACETYLTRANSFERASE"/>
    <property type="match status" value="1"/>
</dbReference>
<dbReference type="PANTHER" id="PTHR42870:SF1">
    <property type="entry name" value="NON-SPECIFIC LIPID-TRANSFER PROTEIN-LIKE 2"/>
    <property type="match status" value="1"/>
</dbReference>
<dbReference type="InterPro" id="IPR020616">
    <property type="entry name" value="Thiolase_N"/>
</dbReference>
<protein>
    <submittedName>
        <fullName evidence="3">Acetyl-CoA acetyltransferase</fullName>
    </submittedName>
</protein>
<dbReference type="InterPro" id="IPR055140">
    <property type="entry name" value="Thiolase_C_2"/>
</dbReference>
<dbReference type="NCBIfam" id="NF004936">
    <property type="entry name" value="PRK06289.1"/>
    <property type="match status" value="1"/>
</dbReference>
<gene>
    <name evidence="3" type="ORF">ACFOWX_00265</name>
</gene>
<evidence type="ECO:0000259" key="1">
    <source>
        <dbReference type="Pfam" id="PF00108"/>
    </source>
</evidence>
<dbReference type="InterPro" id="IPR002155">
    <property type="entry name" value="Thiolase"/>
</dbReference>
<name>A0ABV8RD67_9SPHN</name>
<sequence>MPDIYILGGHQSDFAENWTRQERSLYDLFADTLKQGMAKCALDATEIQVGHVGNFVAELFTGQGMLGGFFGHVDRAFAGMPAARHEGACASGSLAILAAMADIESGRYDLACVLGIELMRNVSGHQASENLGAAIWVGQERQDATFIWPAMFSDLADEYDRRYGLKHEHLAEIGRINFANAKRNPNAQTRGWQFEEGSFAANDDLNPVVEGWMRRQDCSQISDGAAVLFLASAKAAKAYADRRGIAADSLPRIKGWGHRVAPMLMQTKLEDSKHHDYVLPWTRAAITDAYARAGVSGPEALDAIETHDCFTISEYMAIEHFGITAPGEAWKAIEAGRIAPGGDIPVNASGGLMGTGHPVGATGVRMMLDAAKQVSGTAGDYQVPGARNVGLFNVGGSGTTNCAFVVGTD</sequence>
<dbReference type="InterPro" id="IPR016039">
    <property type="entry name" value="Thiolase-like"/>
</dbReference>
<dbReference type="CDD" id="cd00829">
    <property type="entry name" value="SCP-x_thiolase"/>
    <property type="match status" value="1"/>
</dbReference>
<comment type="caution">
    <text evidence="3">The sequence shown here is derived from an EMBL/GenBank/DDBJ whole genome shotgun (WGS) entry which is preliminary data.</text>
</comment>
<evidence type="ECO:0000259" key="2">
    <source>
        <dbReference type="Pfam" id="PF22691"/>
    </source>
</evidence>
<dbReference type="Pfam" id="PF00108">
    <property type="entry name" value="Thiolase_N"/>
    <property type="match status" value="1"/>
</dbReference>
<evidence type="ECO:0000313" key="3">
    <source>
        <dbReference type="EMBL" id="MFC4290849.1"/>
    </source>
</evidence>
<dbReference type="Gene3D" id="3.40.47.10">
    <property type="match status" value="1"/>
</dbReference>
<proteinExistence type="predicted"/>
<organism evidence="3 4">
    <name type="scientific">Sphingorhabdus arenilitoris</name>
    <dbReference type="NCBI Taxonomy" id="1490041"/>
    <lineage>
        <taxon>Bacteria</taxon>
        <taxon>Pseudomonadati</taxon>
        <taxon>Pseudomonadota</taxon>
        <taxon>Alphaproteobacteria</taxon>
        <taxon>Sphingomonadales</taxon>
        <taxon>Sphingomonadaceae</taxon>
        <taxon>Sphingorhabdus</taxon>
    </lineage>
</organism>
<reference evidence="4" key="1">
    <citation type="journal article" date="2019" name="Int. J. Syst. Evol. Microbiol.">
        <title>The Global Catalogue of Microorganisms (GCM) 10K type strain sequencing project: providing services to taxonomists for standard genome sequencing and annotation.</title>
        <authorList>
            <consortium name="The Broad Institute Genomics Platform"/>
            <consortium name="The Broad Institute Genome Sequencing Center for Infectious Disease"/>
            <person name="Wu L."/>
            <person name="Ma J."/>
        </authorList>
    </citation>
    <scope>NUCLEOTIDE SEQUENCE [LARGE SCALE GENOMIC DNA]</scope>
    <source>
        <strain evidence="4">CECT 8531</strain>
    </source>
</reference>
<dbReference type="Proteomes" id="UP001595887">
    <property type="component" value="Unassembled WGS sequence"/>
</dbReference>
<feature type="domain" description="Thiolase C-terminal" evidence="2">
    <location>
        <begin position="271"/>
        <end position="407"/>
    </location>
</feature>
<dbReference type="EMBL" id="JBHSDH010000005">
    <property type="protein sequence ID" value="MFC4290849.1"/>
    <property type="molecule type" value="Genomic_DNA"/>
</dbReference>
<dbReference type="SUPFAM" id="SSF53901">
    <property type="entry name" value="Thiolase-like"/>
    <property type="match status" value="2"/>
</dbReference>
<evidence type="ECO:0000313" key="4">
    <source>
        <dbReference type="Proteomes" id="UP001595887"/>
    </source>
</evidence>
<keyword evidence="4" id="KW-1185">Reference proteome</keyword>
<dbReference type="PIRSF" id="PIRSF000429">
    <property type="entry name" value="Ac-CoA_Ac_transf"/>
    <property type="match status" value="1"/>
</dbReference>
<dbReference type="RefSeq" id="WP_381420449.1">
    <property type="nucleotide sequence ID" value="NZ_JBHSDH010000005.1"/>
</dbReference>
<dbReference type="Pfam" id="PF22691">
    <property type="entry name" value="Thiolase_C_1"/>
    <property type="match status" value="1"/>
</dbReference>
<accession>A0ABV8RD67</accession>
<feature type="domain" description="Thiolase N-terminal" evidence="1">
    <location>
        <begin position="19"/>
        <end position="188"/>
    </location>
</feature>